<keyword evidence="3" id="KW-1185">Reference proteome</keyword>
<evidence type="ECO:0000313" key="2">
    <source>
        <dbReference type="EMBL" id="GGY12289.1"/>
    </source>
</evidence>
<evidence type="ECO:0008006" key="4">
    <source>
        <dbReference type="Google" id="ProtNLM"/>
    </source>
</evidence>
<gene>
    <name evidence="2" type="ORF">GCM10007160_43660</name>
</gene>
<dbReference type="InterPro" id="IPR014729">
    <property type="entry name" value="Rossmann-like_a/b/a_fold"/>
</dbReference>
<protein>
    <recommendedName>
        <fullName evidence="4">Lysine--tRNA ligase</fullName>
    </recommendedName>
</protein>
<proteinExistence type="predicted"/>
<dbReference type="Gene3D" id="3.40.50.620">
    <property type="entry name" value="HUPs"/>
    <property type="match status" value="2"/>
</dbReference>
<dbReference type="SUPFAM" id="SSF52374">
    <property type="entry name" value="Nucleotidylyl transferase"/>
    <property type="match status" value="1"/>
</dbReference>
<accession>A0ABQ2ZGM4</accession>
<dbReference type="PANTHER" id="PTHR37940:SF1">
    <property type="entry name" value="LYSINE--TRNA LIGASE"/>
    <property type="match status" value="1"/>
</dbReference>
<keyword evidence="1" id="KW-0963">Cytoplasm</keyword>
<organism evidence="2 3">
    <name type="scientific">Litchfieldella qijiaojingensis</name>
    <dbReference type="NCBI Taxonomy" id="980347"/>
    <lineage>
        <taxon>Bacteria</taxon>
        <taxon>Pseudomonadati</taxon>
        <taxon>Pseudomonadota</taxon>
        <taxon>Gammaproteobacteria</taxon>
        <taxon>Oceanospirillales</taxon>
        <taxon>Halomonadaceae</taxon>
        <taxon>Litchfieldella</taxon>
    </lineage>
</organism>
<name>A0ABQ2ZGM4_9GAMM</name>
<dbReference type="InterPro" id="IPR002904">
    <property type="entry name" value="Lys-tRNA-ligase"/>
</dbReference>
<dbReference type="RefSeq" id="WP_189473103.1">
    <property type="nucleotide sequence ID" value="NZ_BMXS01000061.1"/>
</dbReference>
<comment type="caution">
    <text evidence="2">The sequence shown here is derived from an EMBL/GenBank/DDBJ whole genome shotgun (WGS) entry which is preliminary data.</text>
</comment>
<sequence>MEWYKREADKILSKITDKDEVINLGAGFGPSGLPHIGTFSEIFRTSLVRDCLVSRGKEVRIFLISDDLDPLKKIPSNPGWVESLEGFKGMPLCKCPDPSGEYGSFSEMIEDKFYSLLDHYNIQCDITKSSEAYYSGKYNKIILELAKKYSSINDICRASVGPLRRRTYSIFMPISPFSGRVIEHIKIDNIDLEIGELTYHIPGEEIVNLPDEDYSIELRNYYKDEPVDESITVSIFDGNCKLQWKADWAMRLIFRAIKFEMHGDDLTPSAEVAKAIISHMGMSSPIFYRYGLFLDDFNKKISKSKGNGFSMDNARKLLTANSFKGYLGRRPDKPLKFSMRKSPEINDNYGRVRKNEIGFRKSHRIIESFHPVSRLSARRIIDIYASKSKRSVNQSAVDCAYNLFSEEDSFRGHCNFTLQEKMFLENVLSEATYSAPQSEHEFHLIVDNSRSALPNPIDKHDAWRVINKSLFGGNSGPRVSSWAMINGMDKLIFRVKRSIEGTTNLEVESKVMRSRNISFGKSGHKHSADDHKGDNGTPYVLSDIDFNKIYDLCRELSVSLDVRKDKIVSSLSSYQCTNVTEDEIERSKDLLDNITENRQYFVKYVRGVTSFLPLNQPLYASICFGFIPSLMARDTSIRPPTAMHAHYNKLMRSIDLPSFSESLRVSYSEKEEF</sequence>
<evidence type="ECO:0000313" key="3">
    <source>
        <dbReference type="Proteomes" id="UP000653056"/>
    </source>
</evidence>
<dbReference type="PANTHER" id="PTHR37940">
    <property type="entry name" value="LYSINE--TRNA LIGASE"/>
    <property type="match status" value="1"/>
</dbReference>
<reference evidence="3" key="1">
    <citation type="journal article" date="2019" name="Int. J. Syst. Evol. Microbiol.">
        <title>The Global Catalogue of Microorganisms (GCM) 10K type strain sequencing project: providing services to taxonomists for standard genome sequencing and annotation.</title>
        <authorList>
            <consortium name="The Broad Institute Genomics Platform"/>
            <consortium name="The Broad Institute Genome Sequencing Center for Infectious Disease"/>
            <person name="Wu L."/>
            <person name="Ma J."/>
        </authorList>
    </citation>
    <scope>NUCLEOTIDE SEQUENCE [LARGE SCALE GENOMIC DNA]</scope>
    <source>
        <strain evidence="3">KCTC 22228</strain>
    </source>
</reference>
<dbReference type="EMBL" id="BMXS01000061">
    <property type="protein sequence ID" value="GGY12289.1"/>
    <property type="molecule type" value="Genomic_DNA"/>
</dbReference>
<dbReference type="Proteomes" id="UP000653056">
    <property type="component" value="Unassembled WGS sequence"/>
</dbReference>
<evidence type="ECO:0000256" key="1">
    <source>
        <dbReference type="ARBA" id="ARBA00022490"/>
    </source>
</evidence>
<dbReference type="Pfam" id="PF01921">
    <property type="entry name" value="tRNA-synt_1f"/>
    <property type="match status" value="1"/>
</dbReference>